<feature type="transmembrane region" description="Helical" evidence="1">
    <location>
        <begin position="85"/>
        <end position="107"/>
    </location>
</feature>
<proteinExistence type="predicted"/>
<gene>
    <name evidence="2" type="ORF">ACFQMG_23620</name>
</gene>
<feature type="transmembrane region" description="Helical" evidence="1">
    <location>
        <begin position="12"/>
        <end position="32"/>
    </location>
</feature>
<feature type="transmembrane region" description="Helical" evidence="1">
    <location>
        <begin position="127"/>
        <end position="148"/>
    </location>
</feature>
<feature type="transmembrane region" description="Helical" evidence="1">
    <location>
        <begin position="313"/>
        <end position="333"/>
    </location>
</feature>
<feature type="transmembrane region" description="Helical" evidence="1">
    <location>
        <begin position="44"/>
        <end position="65"/>
    </location>
</feature>
<keyword evidence="1" id="KW-0472">Membrane</keyword>
<protein>
    <recommendedName>
        <fullName evidence="4">Type II secretion system protein GspF domain-containing protein</fullName>
    </recommendedName>
</protein>
<evidence type="ECO:0000313" key="2">
    <source>
        <dbReference type="EMBL" id="MFC7182541.1"/>
    </source>
</evidence>
<evidence type="ECO:0008006" key="4">
    <source>
        <dbReference type="Google" id="ProtNLM"/>
    </source>
</evidence>
<evidence type="ECO:0000313" key="3">
    <source>
        <dbReference type="Proteomes" id="UP001596435"/>
    </source>
</evidence>
<dbReference type="Proteomes" id="UP001596435">
    <property type="component" value="Unassembled WGS sequence"/>
</dbReference>
<reference evidence="3" key="1">
    <citation type="journal article" date="2019" name="Int. J. Syst. Evol. Microbiol.">
        <title>The Global Catalogue of Microorganisms (GCM) 10K type strain sequencing project: providing services to taxonomists for standard genome sequencing and annotation.</title>
        <authorList>
            <consortium name="The Broad Institute Genomics Platform"/>
            <consortium name="The Broad Institute Genome Sequencing Center for Infectious Disease"/>
            <person name="Wu L."/>
            <person name="Ma J."/>
        </authorList>
    </citation>
    <scope>NUCLEOTIDE SEQUENCE [LARGE SCALE GENOMIC DNA]</scope>
    <source>
        <strain evidence="3">CGMCC 1.12859</strain>
    </source>
</reference>
<evidence type="ECO:0000256" key="1">
    <source>
        <dbReference type="SAM" id="Phobius"/>
    </source>
</evidence>
<sequence>MRRTSESIPGMVAEIAVFVALIMTSFWAYGHAVPNDSTMPGLDVLVTAIWALGVYGAIIVFRLSFHPIASRDGLGVADRSVRYQLLFTLAWILAVPIAIWGFISFAIQWSGGRLPSLLAVDFRASVFLLGLTMFARPVVRTLIGRWIVRGEMFPRPFDGMVLSFLQCAYSIEASKQEWHVGSRSRYIISWIEVAARECERFPSVSRRVALIDRSARRAFTDIGYQISAVVRSHKIAIAQAGGEGDFSAASSSFCRALVDLSRGDVRQLCVNAGEVSGVSRLRAAVRRVGPSAALFVAAFAIPLIPQISTSAELVGSVRLTLIMAGVLALILPLDSPAGARIMDSVTRSMTWRK</sequence>
<keyword evidence="1" id="KW-0812">Transmembrane</keyword>
<comment type="caution">
    <text evidence="2">The sequence shown here is derived from an EMBL/GenBank/DDBJ whole genome shotgun (WGS) entry which is preliminary data.</text>
</comment>
<keyword evidence="3" id="KW-1185">Reference proteome</keyword>
<name>A0ABW2FZ54_9ACTN</name>
<organism evidence="2 3">
    <name type="scientific">Kitasatospora paranensis</name>
    <dbReference type="NCBI Taxonomy" id="258053"/>
    <lineage>
        <taxon>Bacteria</taxon>
        <taxon>Bacillati</taxon>
        <taxon>Actinomycetota</taxon>
        <taxon>Actinomycetes</taxon>
        <taxon>Kitasatosporales</taxon>
        <taxon>Streptomycetaceae</taxon>
        <taxon>Kitasatospora</taxon>
    </lineage>
</organism>
<dbReference type="RefSeq" id="WP_380231942.1">
    <property type="nucleotide sequence ID" value="NZ_JBHSVH010000002.1"/>
</dbReference>
<keyword evidence="1" id="KW-1133">Transmembrane helix</keyword>
<accession>A0ABW2FZ54</accession>
<dbReference type="EMBL" id="JBHTAJ010000048">
    <property type="protein sequence ID" value="MFC7182541.1"/>
    <property type="molecule type" value="Genomic_DNA"/>
</dbReference>
<feature type="transmembrane region" description="Helical" evidence="1">
    <location>
        <begin position="288"/>
        <end position="307"/>
    </location>
</feature>